<dbReference type="Proteomes" id="UP000289738">
    <property type="component" value="Chromosome B08"/>
</dbReference>
<evidence type="ECO:0000313" key="4">
    <source>
        <dbReference type="Proteomes" id="UP000289738"/>
    </source>
</evidence>
<feature type="region of interest" description="Disordered" evidence="1">
    <location>
        <begin position="178"/>
        <end position="213"/>
    </location>
</feature>
<dbReference type="Gramene" id="arahy.Tifrunner.gnm2.ann2.Ah18g044100.1">
    <property type="protein sequence ID" value="arahy.Tifrunner.gnm2.ann2.Ah18g044100.1-CDS"/>
    <property type="gene ID" value="arahy.Tifrunner.gnm2.ann2.Ah18g044100"/>
</dbReference>
<name>A0A444Y878_ARAHY</name>
<gene>
    <name evidence="3" type="ORF">Ahy_B08g094189</name>
</gene>
<dbReference type="STRING" id="3818.A0A444Y878"/>
<accession>A0A444Y878</accession>
<evidence type="ECO:0000259" key="2">
    <source>
        <dbReference type="Pfam" id="PF14309"/>
    </source>
</evidence>
<feature type="compositionally biased region" description="Polar residues" evidence="1">
    <location>
        <begin position="186"/>
        <end position="207"/>
    </location>
</feature>
<comment type="caution">
    <text evidence="3">The sequence shown here is derived from an EMBL/GenBank/DDBJ whole genome shotgun (WGS) entry which is preliminary data.</text>
</comment>
<protein>
    <recommendedName>
        <fullName evidence="2">DUF4378 domain-containing protein</fullName>
    </recommendedName>
</protein>
<feature type="region of interest" description="Disordered" evidence="1">
    <location>
        <begin position="376"/>
        <end position="396"/>
    </location>
</feature>
<feature type="domain" description="DUF4378" evidence="2">
    <location>
        <begin position="589"/>
        <end position="740"/>
    </location>
</feature>
<evidence type="ECO:0000313" key="3">
    <source>
        <dbReference type="EMBL" id="RYQ98113.1"/>
    </source>
</evidence>
<reference evidence="3 4" key="1">
    <citation type="submission" date="2019-01" db="EMBL/GenBank/DDBJ databases">
        <title>Sequencing of cultivated peanut Arachis hypogaea provides insights into genome evolution and oil improvement.</title>
        <authorList>
            <person name="Chen X."/>
        </authorList>
    </citation>
    <scope>NUCLEOTIDE SEQUENCE [LARGE SCALE GENOMIC DNA]</scope>
    <source>
        <strain evidence="4">cv. Fuhuasheng</strain>
        <tissue evidence="3">Leaves</tissue>
    </source>
</reference>
<organism evidence="3 4">
    <name type="scientific">Arachis hypogaea</name>
    <name type="common">Peanut</name>
    <dbReference type="NCBI Taxonomy" id="3818"/>
    <lineage>
        <taxon>Eukaryota</taxon>
        <taxon>Viridiplantae</taxon>
        <taxon>Streptophyta</taxon>
        <taxon>Embryophyta</taxon>
        <taxon>Tracheophyta</taxon>
        <taxon>Spermatophyta</taxon>
        <taxon>Magnoliopsida</taxon>
        <taxon>eudicotyledons</taxon>
        <taxon>Gunneridae</taxon>
        <taxon>Pentapetalae</taxon>
        <taxon>rosids</taxon>
        <taxon>fabids</taxon>
        <taxon>Fabales</taxon>
        <taxon>Fabaceae</taxon>
        <taxon>Papilionoideae</taxon>
        <taxon>50 kb inversion clade</taxon>
        <taxon>dalbergioids sensu lato</taxon>
        <taxon>Dalbergieae</taxon>
        <taxon>Pterocarpus clade</taxon>
        <taxon>Arachis</taxon>
    </lineage>
</organism>
<dbReference type="AlphaFoldDB" id="A0A444Y878"/>
<keyword evidence="4" id="KW-1185">Reference proteome</keyword>
<feature type="compositionally biased region" description="Basic and acidic residues" evidence="1">
    <location>
        <begin position="382"/>
        <end position="393"/>
    </location>
</feature>
<dbReference type="OrthoDB" id="758104at2759"/>
<dbReference type="PANTHER" id="PTHR47071:SF2">
    <property type="entry name" value="PROTEIN TRM32"/>
    <property type="match status" value="1"/>
</dbReference>
<proteinExistence type="predicted"/>
<evidence type="ECO:0000256" key="1">
    <source>
        <dbReference type="SAM" id="MobiDB-lite"/>
    </source>
</evidence>
<dbReference type="InterPro" id="IPR025486">
    <property type="entry name" value="DUF4378"/>
</dbReference>
<dbReference type="Pfam" id="PF14309">
    <property type="entry name" value="DUF4378"/>
    <property type="match status" value="1"/>
</dbReference>
<sequence length="744" mass="85148">MVKQLVSTENSSLEFNQDKNNQGCMWGFFHILDYHHWHVRKVFANKRKRHARCKRNTILQNQGEEYVPEAETLLVVKGGEKGKRYHKHERKEQDTENRLKEGNYKGEYALHVEKDGKKTKASLNHESIQKRANKSDTDTANVFKNHRDVLGVVKVEKDLLLKFLRELDAEGKNLHQASDTKARLTKSGSFPLSSSSQMRSITPTSTLQHKKTEVWATPKEERLLDSTQTTKPVPLVSDHGVLSAGEQKTGNSLLPSHGLNHKGWNQVVIHRFRVIKHKIKHTLLEFRKNGHHRDSSQYSSITNDEKEVQSLDEGVVREYIRSKSLKETKSSDYASNRQEAQRVVRRTSSLNESMDKYTQLFEKSFNSDVKWHSSKSKSLRLTNEDKNTSDHASRFSRSNFSLPNIEALGFIVHEALLDMNDKTDTEEPDNNADRKLVGLPSKKDKSIDHVEETEITETAKAGSGDMNPSPLSNDQVEDKIDAAVTSEKVEDKYEHESARGDGIFPQEKEEIGMAIHETKSEADATHHTEGKELDIQGSSMDGLKTDELPIKESIYSSPSSLSNANDNTENVTNKSPEKIFLDTGNDSNFRYVKAILQFSGLMENEHSLTRHTIDQRLKPSLIMEMESSVEENTKAYDQQLLFNLVDEVLIDIYERSSNHFPRPFAFNYLLHPVPKGDYLLNEVWSSVKSYLSLRPELDQTLDDVVRRDLARRSSWMNLQQEEEQVAIELEDMIMDDLLDELVFS</sequence>
<dbReference type="InterPro" id="IPR044257">
    <property type="entry name" value="TRM32-like"/>
</dbReference>
<dbReference type="PANTHER" id="PTHR47071">
    <property type="entry name" value="PROTEIN TRM32"/>
    <property type="match status" value="1"/>
</dbReference>
<dbReference type="EMBL" id="SDMP01000018">
    <property type="protein sequence ID" value="RYQ98113.1"/>
    <property type="molecule type" value="Genomic_DNA"/>
</dbReference>
<feature type="region of interest" description="Disordered" evidence="1">
    <location>
        <begin position="290"/>
        <end position="309"/>
    </location>
</feature>